<dbReference type="Pfam" id="PF07885">
    <property type="entry name" value="Ion_trans_2"/>
    <property type="match status" value="1"/>
</dbReference>
<dbReference type="SUPFAM" id="SSF81324">
    <property type="entry name" value="Voltage-gated potassium channels"/>
    <property type="match status" value="1"/>
</dbReference>
<keyword evidence="1" id="KW-0812">Transmembrane</keyword>
<feature type="domain" description="Potassium channel" evidence="2">
    <location>
        <begin position="91"/>
        <end position="157"/>
    </location>
</feature>
<keyword evidence="1" id="KW-0472">Membrane</keyword>
<dbReference type="AlphaFoldDB" id="A0A927PLA2"/>
<dbReference type="GO" id="GO:0034220">
    <property type="term" value="P:monoatomic ion transmembrane transport"/>
    <property type="evidence" value="ECO:0007669"/>
    <property type="project" value="UniProtKB-KW"/>
</dbReference>
<feature type="transmembrane region" description="Helical" evidence="1">
    <location>
        <begin position="107"/>
        <end position="124"/>
    </location>
</feature>
<evidence type="ECO:0000259" key="2">
    <source>
        <dbReference type="Pfam" id="PF07885"/>
    </source>
</evidence>
<keyword evidence="3" id="KW-0406">Ion transport</keyword>
<keyword evidence="3" id="KW-0407">Ion channel</keyword>
<dbReference type="Gene3D" id="1.10.287.70">
    <property type="match status" value="1"/>
</dbReference>
<dbReference type="Proteomes" id="UP000642993">
    <property type="component" value="Unassembled WGS sequence"/>
</dbReference>
<name>A0A927PLA2_9ACTN</name>
<sequence>MSTLANWLVSVCGALLVCVGLRDIYATLWHPQGLGTICRGVFELLWRVAGKLGNGRKMASVGPLGLAVTTVTWAVMLVLGWALLYLPHMPAGFVFSSSLQPASSSDPLAALYLSLVTVATLGFGDITPVLPALRVLVPLQALAGFWLFTAAITWVLQVYPALGRRRTVARQLSLMATTGAEEVVAGGEASIAAQWLVSMSDALATVEMDLAQYGETYFFSEADSDRSLAATLSFVPRLVDAGRSSSAFEVRRAAEMLDDQLVRLARRLADYYLRDGESAHQVCQSYAADHGHSPIANL</sequence>
<evidence type="ECO:0000313" key="3">
    <source>
        <dbReference type="EMBL" id="MBD8505639.1"/>
    </source>
</evidence>
<keyword evidence="1" id="KW-1133">Transmembrane helix</keyword>
<keyword evidence="4" id="KW-1185">Reference proteome</keyword>
<feature type="transmembrane region" description="Helical" evidence="1">
    <location>
        <begin position="64"/>
        <end position="86"/>
    </location>
</feature>
<organism evidence="3 4">
    <name type="scientific">Lolliginicoccus lacisalsi</name>
    <dbReference type="NCBI Taxonomy" id="2742202"/>
    <lineage>
        <taxon>Bacteria</taxon>
        <taxon>Bacillati</taxon>
        <taxon>Actinomycetota</taxon>
        <taxon>Actinomycetes</taxon>
        <taxon>Mycobacteriales</taxon>
        <taxon>Hoyosellaceae</taxon>
        <taxon>Lolliginicoccus</taxon>
    </lineage>
</organism>
<dbReference type="InterPro" id="IPR013099">
    <property type="entry name" value="K_chnl_dom"/>
</dbReference>
<proteinExistence type="predicted"/>
<dbReference type="EMBL" id="JACYWE010000002">
    <property type="protein sequence ID" value="MBD8505639.1"/>
    <property type="molecule type" value="Genomic_DNA"/>
</dbReference>
<feature type="transmembrane region" description="Helical" evidence="1">
    <location>
        <begin position="136"/>
        <end position="156"/>
    </location>
</feature>
<evidence type="ECO:0000313" key="4">
    <source>
        <dbReference type="Proteomes" id="UP000642993"/>
    </source>
</evidence>
<keyword evidence="3" id="KW-0813">Transport</keyword>
<accession>A0A927PLA2</accession>
<evidence type="ECO:0000256" key="1">
    <source>
        <dbReference type="SAM" id="Phobius"/>
    </source>
</evidence>
<dbReference type="RefSeq" id="WP_192038123.1">
    <property type="nucleotide sequence ID" value="NZ_JACYWE010000002.1"/>
</dbReference>
<comment type="caution">
    <text evidence="3">The sequence shown here is derived from an EMBL/GenBank/DDBJ whole genome shotgun (WGS) entry which is preliminary data.</text>
</comment>
<protein>
    <submittedName>
        <fullName evidence="3">Two pore domain potassium channel family protein</fullName>
    </submittedName>
</protein>
<gene>
    <name evidence="3" type="ORF">HT102_03950</name>
</gene>
<reference evidence="3" key="1">
    <citation type="submission" date="2020-09" db="EMBL/GenBank/DDBJ databases">
        <title>Hoyosella lacisalsi sp. nov., a halotolerant actinobacterium isolated from soil of Lake Gudzhirganskoe.</title>
        <authorList>
            <person name="Yang Q."/>
            <person name="Guo P.Y."/>
            <person name="Liu S.W."/>
            <person name="Li F.N."/>
            <person name="Sun C.H."/>
        </authorList>
    </citation>
    <scope>NUCLEOTIDE SEQUENCE</scope>
    <source>
        <strain evidence="3">G463</strain>
    </source>
</reference>